<proteinExistence type="predicted"/>
<feature type="domain" description="F-box" evidence="1">
    <location>
        <begin position="20"/>
        <end position="67"/>
    </location>
</feature>
<dbReference type="Gene3D" id="1.20.1280.50">
    <property type="match status" value="1"/>
</dbReference>
<evidence type="ECO:0000313" key="3">
    <source>
        <dbReference type="Proteomes" id="UP001370758"/>
    </source>
</evidence>
<dbReference type="CDD" id="cd09917">
    <property type="entry name" value="F-box_SF"/>
    <property type="match status" value="1"/>
</dbReference>
<sequence length="253" mass="29637">MTSDAAVPPSNLHRPKPGTPSRILELPYDLYIEIFSHVSWRTHVTCMDVCKQWRQILSTPHARAIRFGTDTEPRVHQIFKSVFLRHTTILQIERDDKDVVSVRFKKSIDEYDDNHYADEDRLLWGKELWEPQHPILDDYLFSQGDMEDNGKAQFEFYRPSIAGVKFTVQNERMEYNGRVLPGWKISLDNMPMFRTITLREFLVLLSCHILKIPAFWKLEARLIDLLPTGVDDSSLLVVKGRLPYRDWARCYGA</sequence>
<dbReference type="AlphaFoldDB" id="A0AAV9WNI0"/>
<dbReference type="SMART" id="SM00256">
    <property type="entry name" value="FBOX"/>
    <property type="match status" value="1"/>
</dbReference>
<evidence type="ECO:0000259" key="1">
    <source>
        <dbReference type="PROSITE" id="PS50181"/>
    </source>
</evidence>
<reference evidence="2 3" key="1">
    <citation type="submission" date="2023-08" db="EMBL/GenBank/DDBJ databases">
        <authorList>
            <person name="Palmer J.M."/>
        </authorList>
    </citation>
    <scope>NUCLEOTIDE SEQUENCE [LARGE SCALE GENOMIC DNA]</scope>
    <source>
        <strain evidence="2 3">TWF481</strain>
    </source>
</reference>
<dbReference type="PROSITE" id="PS50181">
    <property type="entry name" value="FBOX"/>
    <property type="match status" value="1"/>
</dbReference>
<keyword evidence="3" id="KW-1185">Reference proteome</keyword>
<dbReference type="Proteomes" id="UP001370758">
    <property type="component" value="Unassembled WGS sequence"/>
</dbReference>
<comment type="caution">
    <text evidence="2">The sequence shown here is derived from an EMBL/GenBank/DDBJ whole genome shotgun (WGS) entry which is preliminary data.</text>
</comment>
<accession>A0AAV9WNI0</accession>
<dbReference type="Pfam" id="PF12937">
    <property type="entry name" value="F-box-like"/>
    <property type="match status" value="1"/>
</dbReference>
<dbReference type="EMBL" id="JAVHJL010000001">
    <property type="protein sequence ID" value="KAK6511837.1"/>
    <property type="molecule type" value="Genomic_DNA"/>
</dbReference>
<protein>
    <recommendedName>
        <fullName evidence="1">F-box domain-containing protein</fullName>
    </recommendedName>
</protein>
<organism evidence="2 3">
    <name type="scientific">Arthrobotrys musiformis</name>
    <dbReference type="NCBI Taxonomy" id="47236"/>
    <lineage>
        <taxon>Eukaryota</taxon>
        <taxon>Fungi</taxon>
        <taxon>Dikarya</taxon>
        <taxon>Ascomycota</taxon>
        <taxon>Pezizomycotina</taxon>
        <taxon>Orbiliomycetes</taxon>
        <taxon>Orbiliales</taxon>
        <taxon>Orbiliaceae</taxon>
        <taxon>Arthrobotrys</taxon>
    </lineage>
</organism>
<evidence type="ECO:0000313" key="2">
    <source>
        <dbReference type="EMBL" id="KAK6511837.1"/>
    </source>
</evidence>
<dbReference type="InterPro" id="IPR001810">
    <property type="entry name" value="F-box_dom"/>
</dbReference>
<gene>
    <name evidence="2" type="ORF">TWF481_000743</name>
</gene>
<dbReference type="InterPro" id="IPR036047">
    <property type="entry name" value="F-box-like_dom_sf"/>
</dbReference>
<name>A0AAV9WNI0_9PEZI</name>
<dbReference type="SUPFAM" id="SSF81383">
    <property type="entry name" value="F-box domain"/>
    <property type="match status" value="1"/>
</dbReference>